<feature type="compositionally biased region" description="Polar residues" evidence="6">
    <location>
        <begin position="179"/>
        <end position="191"/>
    </location>
</feature>
<keyword evidence="3" id="KW-0342">GTP-binding</keyword>
<evidence type="ECO:0000313" key="8">
    <source>
        <dbReference type="WBParaSite" id="PSAMB.scaffold115size76853.g2181.t1"/>
    </source>
</evidence>
<dbReference type="Proteomes" id="UP000887566">
    <property type="component" value="Unplaced"/>
</dbReference>
<dbReference type="GO" id="GO:0003924">
    <property type="term" value="F:GTPase activity"/>
    <property type="evidence" value="ECO:0007669"/>
    <property type="project" value="InterPro"/>
</dbReference>
<dbReference type="Gene3D" id="3.40.50.300">
    <property type="entry name" value="P-loop containing nucleotide triphosphate hydrolases"/>
    <property type="match status" value="1"/>
</dbReference>
<evidence type="ECO:0000256" key="1">
    <source>
        <dbReference type="ARBA" id="ARBA00006270"/>
    </source>
</evidence>
<dbReference type="InterPro" id="IPR001806">
    <property type="entry name" value="Small_GTPase"/>
</dbReference>
<dbReference type="PROSITE" id="PS51420">
    <property type="entry name" value="RHO"/>
    <property type="match status" value="1"/>
</dbReference>
<protein>
    <submittedName>
        <fullName evidence="8">Uncharacterized protein</fullName>
    </submittedName>
</protein>
<dbReference type="SMART" id="SM00174">
    <property type="entry name" value="RHO"/>
    <property type="match status" value="1"/>
</dbReference>
<dbReference type="PRINTS" id="PR00449">
    <property type="entry name" value="RASTRNSFRMNG"/>
</dbReference>
<evidence type="ECO:0000256" key="6">
    <source>
        <dbReference type="SAM" id="MobiDB-lite"/>
    </source>
</evidence>
<evidence type="ECO:0000256" key="5">
    <source>
        <dbReference type="ARBA" id="ARBA00023289"/>
    </source>
</evidence>
<dbReference type="InterPro" id="IPR050305">
    <property type="entry name" value="Small_GTPase_Rab"/>
</dbReference>
<evidence type="ECO:0000256" key="4">
    <source>
        <dbReference type="ARBA" id="ARBA00023288"/>
    </source>
</evidence>
<dbReference type="InterPro" id="IPR005225">
    <property type="entry name" value="Small_GTP-bd"/>
</dbReference>
<dbReference type="SMART" id="SM00175">
    <property type="entry name" value="RAB"/>
    <property type="match status" value="1"/>
</dbReference>
<keyword evidence="7" id="KW-1185">Reference proteome</keyword>
<dbReference type="SMART" id="SM00173">
    <property type="entry name" value="RAS"/>
    <property type="match status" value="1"/>
</dbReference>
<feature type="region of interest" description="Disordered" evidence="6">
    <location>
        <begin position="177"/>
        <end position="200"/>
    </location>
</feature>
<dbReference type="PROSITE" id="PS51419">
    <property type="entry name" value="RAB"/>
    <property type="match status" value="1"/>
</dbReference>
<dbReference type="NCBIfam" id="TIGR00231">
    <property type="entry name" value="small_GTP"/>
    <property type="match status" value="1"/>
</dbReference>
<keyword evidence="4" id="KW-0449">Lipoprotein</keyword>
<dbReference type="AlphaFoldDB" id="A0A914UPY3"/>
<dbReference type="GO" id="GO:0005525">
    <property type="term" value="F:GTP binding"/>
    <property type="evidence" value="ECO:0007669"/>
    <property type="project" value="UniProtKB-KW"/>
</dbReference>
<evidence type="ECO:0000256" key="3">
    <source>
        <dbReference type="ARBA" id="ARBA00023134"/>
    </source>
</evidence>
<sequence length="215" mass="24648">MTKQYDLLMRLLIIGDSGVGKTCLLCRYVDGSFFPNYAATIGIDFKVKDLTVDSKRVRTQIWDTAGQERFDTITKQYYRRAQGILLVYDISNMKTFISLNKWISFAKQYARSNAQVMVVGNKTDLDEWRAVTREQGYRFAQQNNYSFFETSAYAETGHLEEVFRDLITRIMINHPPELMSQSSQDSNPTSDCESEENERGFSLADRAAGKCCSIV</sequence>
<dbReference type="PANTHER" id="PTHR47980">
    <property type="entry name" value="LD44762P"/>
    <property type="match status" value="1"/>
</dbReference>
<dbReference type="SMART" id="SM00176">
    <property type="entry name" value="RAN"/>
    <property type="match status" value="1"/>
</dbReference>
<dbReference type="WBParaSite" id="PSAMB.scaffold115size76853.g2181.t1">
    <property type="protein sequence ID" value="PSAMB.scaffold115size76853.g2181.t1"/>
    <property type="gene ID" value="PSAMB.scaffold115size76853.g2181"/>
</dbReference>
<evidence type="ECO:0000313" key="7">
    <source>
        <dbReference type="Proteomes" id="UP000887566"/>
    </source>
</evidence>
<dbReference type="Pfam" id="PF00071">
    <property type="entry name" value="Ras"/>
    <property type="match status" value="1"/>
</dbReference>
<reference evidence="8" key="1">
    <citation type="submission" date="2022-11" db="UniProtKB">
        <authorList>
            <consortium name="WormBaseParasite"/>
        </authorList>
    </citation>
    <scope>IDENTIFICATION</scope>
</reference>
<dbReference type="PROSITE" id="PS51421">
    <property type="entry name" value="RAS"/>
    <property type="match status" value="1"/>
</dbReference>
<comment type="similarity">
    <text evidence="1">Belongs to the small GTPase superfamily. Rab family.</text>
</comment>
<dbReference type="SUPFAM" id="SSF52540">
    <property type="entry name" value="P-loop containing nucleoside triphosphate hydrolases"/>
    <property type="match status" value="1"/>
</dbReference>
<keyword evidence="5" id="KW-0636">Prenylation</keyword>
<proteinExistence type="inferred from homology"/>
<dbReference type="CDD" id="cd00154">
    <property type="entry name" value="Rab"/>
    <property type="match status" value="1"/>
</dbReference>
<name>A0A914UPY3_9BILA</name>
<dbReference type="InterPro" id="IPR027417">
    <property type="entry name" value="P-loop_NTPase"/>
</dbReference>
<keyword evidence="2" id="KW-0547">Nucleotide-binding</keyword>
<organism evidence="7 8">
    <name type="scientific">Plectus sambesii</name>
    <dbReference type="NCBI Taxonomy" id="2011161"/>
    <lineage>
        <taxon>Eukaryota</taxon>
        <taxon>Metazoa</taxon>
        <taxon>Ecdysozoa</taxon>
        <taxon>Nematoda</taxon>
        <taxon>Chromadorea</taxon>
        <taxon>Plectida</taxon>
        <taxon>Plectina</taxon>
        <taxon>Plectoidea</taxon>
        <taxon>Plectidae</taxon>
        <taxon>Plectus</taxon>
    </lineage>
</organism>
<accession>A0A914UPY3</accession>
<evidence type="ECO:0000256" key="2">
    <source>
        <dbReference type="ARBA" id="ARBA00022741"/>
    </source>
</evidence>
<dbReference type="FunFam" id="3.40.50.300:FF:001129">
    <property type="entry name" value="ras-related protein Rab-44 isoform X2"/>
    <property type="match status" value="1"/>
</dbReference>